<organism evidence="6 7">
    <name type="scientific">Adineta ricciae</name>
    <name type="common">Rotifer</name>
    <dbReference type="NCBI Taxonomy" id="249248"/>
    <lineage>
        <taxon>Eukaryota</taxon>
        <taxon>Metazoa</taxon>
        <taxon>Spiralia</taxon>
        <taxon>Gnathifera</taxon>
        <taxon>Rotifera</taxon>
        <taxon>Eurotatoria</taxon>
        <taxon>Bdelloidea</taxon>
        <taxon>Adinetida</taxon>
        <taxon>Adinetidae</taxon>
        <taxon>Adineta</taxon>
    </lineage>
</organism>
<feature type="transmembrane region" description="Helical" evidence="3">
    <location>
        <begin position="196"/>
        <end position="216"/>
    </location>
</feature>
<dbReference type="Gene3D" id="3.20.20.80">
    <property type="entry name" value="Glycosidases"/>
    <property type="match status" value="1"/>
</dbReference>
<dbReference type="PANTHER" id="PTHR11177:SF317">
    <property type="entry name" value="CHITINASE 12-RELATED"/>
    <property type="match status" value="1"/>
</dbReference>
<dbReference type="GO" id="GO:0042981">
    <property type="term" value="P:regulation of apoptotic process"/>
    <property type="evidence" value="ECO:0007669"/>
    <property type="project" value="InterPro"/>
</dbReference>
<dbReference type="Gene3D" id="1.10.533.10">
    <property type="entry name" value="Death Domain, Fas"/>
    <property type="match status" value="1"/>
</dbReference>
<accession>A0A814C188</accession>
<dbReference type="SUPFAM" id="SSF47986">
    <property type="entry name" value="DEATH domain"/>
    <property type="match status" value="1"/>
</dbReference>
<evidence type="ECO:0000259" key="4">
    <source>
        <dbReference type="PROSITE" id="PS50168"/>
    </source>
</evidence>
<dbReference type="Proteomes" id="UP000663828">
    <property type="component" value="Unassembled WGS sequence"/>
</dbReference>
<dbReference type="GO" id="GO:0005576">
    <property type="term" value="C:extracellular region"/>
    <property type="evidence" value="ECO:0007669"/>
    <property type="project" value="InterPro"/>
</dbReference>
<keyword evidence="2" id="KW-0119">Carbohydrate metabolism</keyword>
<comment type="caution">
    <text evidence="6">The sequence shown here is derived from an EMBL/GenBank/DDBJ whole genome shotgun (WGS) entry which is preliminary data.</text>
</comment>
<dbReference type="InterPro" id="IPR011029">
    <property type="entry name" value="DEATH-like_dom_sf"/>
</dbReference>
<dbReference type="Gene3D" id="2.10.10.20">
    <property type="entry name" value="Carbohydrate-binding module superfamily 5/12"/>
    <property type="match status" value="1"/>
</dbReference>
<sequence length="684" mass="78771">MSGVTEDDLVKQELHFRGLLLKLQDSLTDTDRCRLHFLFGNVIPRRLRDDPSIGGTLNLLESLFDRGLINDQDFDYLIQAFRQIQRHDIVQRLESQTGDTLKSKDETTLWRQMMSDNEEDRVCYNGRFWAYETKVQLPFLALKDSEQLSTSPVANTAPNSLSRVTENVREAASVPNQLIRLKFRETLKACISCRRLIIFNIISILFIIASIIALFIRVQIIPSGGSDSNDCRLFHNQDTVSKSPIVLAYYLSWWVDRNYSVDDIPVNKITHLNYAFAYVDARGRIALNKHTSAENMTNINQSDAQMPENLKQIIELKNQYPHLRTLISVGGDTFQENFKKVIVSNRSRSIFASSCIDFMEKYHFDGIDLNWRDPMSDSWPNHSGSLEDKQRNLYLFLKELRRQLDTKYFLTLATGVNPDHISKMNLPKIIDFVDWINVVTYNFHDNQELQTGHNAPLYKNDNETLDDASASSYTSKMNCHAAIQAYLSARVPPNKIVMGIPLYGYGWQEVTNTTLNGFLQAASSVPPNGTWGDGSFDYDDIKNNVIRSYTRYWDDQSKVPFLFNSSTGIWISYEDLESVKWKCDYMKKNRLAGAFFWELSKDRKGELIGATFNALNKDIDVLSMNRLRSWKANAQYYVDDHVKYDDKIYRCIRSHKSVADQTPPAENLLWSLEYISVSTTASRV</sequence>
<dbReference type="InterPro" id="IPR011583">
    <property type="entry name" value="Chitinase_II/V-like_cat"/>
</dbReference>
<proteinExistence type="predicted"/>
<dbReference type="PROSITE" id="PS51910">
    <property type="entry name" value="GH18_2"/>
    <property type="match status" value="1"/>
</dbReference>
<dbReference type="SMART" id="SM00636">
    <property type="entry name" value="Glyco_18"/>
    <property type="match status" value="1"/>
</dbReference>
<dbReference type="InterPro" id="IPR029070">
    <property type="entry name" value="Chitinase_insertion_sf"/>
</dbReference>
<feature type="domain" description="GH18" evidence="5">
    <location>
        <begin position="244"/>
        <end position="618"/>
    </location>
</feature>
<evidence type="ECO:0000313" key="7">
    <source>
        <dbReference type="Proteomes" id="UP000663828"/>
    </source>
</evidence>
<name>A0A814C188_ADIRI</name>
<keyword evidence="3" id="KW-0472">Membrane</keyword>
<dbReference type="InterPro" id="IPR036573">
    <property type="entry name" value="CBM_sf_5/12"/>
</dbReference>
<evidence type="ECO:0000256" key="2">
    <source>
        <dbReference type="ARBA" id="ARBA00023277"/>
    </source>
</evidence>
<dbReference type="SUPFAM" id="SSF51055">
    <property type="entry name" value="Carbohydrate binding domain"/>
    <property type="match status" value="1"/>
</dbReference>
<dbReference type="AlphaFoldDB" id="A0A814C188"/>
<dbReference type="Gene3D" id="3.10.50.10">
    <property type="match status" value="1"/>
</dbReference>
<evidence type="ECO:0000256" key="1">
    <source>
        <dbReference type="ARBA" id="ARBA00022801"/>
    </source>
</evidence>
<dbReference type="Pfam" id="PF00704">
    <property type="entry name" value="Glyco_hydro_18"/>
    <property type="match status" value="1"/>
</dbReference>
<dbReference type="InterPro" id="IPR050314">
    <property type="entry name" value="Glycosyl_Hydrlase_18"/>
</dbReference>
<keyword evidence="1" id="KW-0378">Hydrolase</keyword>
<dbReference type="GO" id="GO:0030246">
    <property type="term" value="F:carbohydrate binding"/>
    <property type="evidence" value="ECO:0007669"/>
    <property type="project" value="InterPro"/>
</dbReference>
<protein>
    <submittedName>
        <fullName evidence="6">Uncharacterized protein</fullName>
    </submittedName>
</protein>
<dbReference type="GO" id="GO:0008061">
    <property type="term" value="F:chitin binding"/>
    <property type="evidence" value="ECO:0007669"/>
    <property type="project" value="InterPro"/>
</dbReference>
<dbReference type="InterPro" id="IPR017853">
    <property type="entry name" value="GH"/>
</dbReference>
<keyword evidence="3" id="KW-1133">Transmembrane helix</keyword>
<keyword evidence="3" id="KW-0812">Transmembrane</keyword>
<dbReference type="InterPro" id="IPR003610">
    <property type="entry name" value="CBM5/12"/>
</dbReference>
<gene>
    <name evidence="6" type="ORF">XAT740_LOCUS9777</name>
</gene>
<dbReference type="Pfam" id="PF02839">
    <property type="entry name" value="CBM_5_12"/>
    <property type="match status" value="1"/>
</dbReference>
<dbReference type="EMBL" id="CAJNOR010000508">
    <property type="protein sequence ID" value="CAF0934696.1"/>
    <property type="molecule type" value="Genomic_DNA"/>
</dbReference>
<dbReference type="PANTHER" id="PTHR11177">
    <property type="entry name" value="CHITINASE"/>
    <property type="match status" value="1"/>
</dbReference>
<evidence type="ECO:0000259" key="5">
    <source>
        <dbReference type="PROSITE" id="PS51910"/>
    </source>
</evidence>
<keyword evidence="7" id="KW-1185">Reference proteome</keyword>
<dbReference type="InterPro" id="IPR001223">
    <property type="entry name" value="Glyco_hydro18_cat"/>
</dbReference>
<dbReference type="SUPFAM" id="SSF54556">
    <property type="entry name" value="Chitinase insertion domain"/>
    <property type="match status" value="1"/>
</dbReference>
<evidence type="ECO:0000313" key="6">
    <source>
        <dbReference type="EMBL" id="CAF0934696.1"/>
    </source>
</evidence>
<dbReference type="Pfam" id="PF01335">
    <property type="entry name" value="DED"/>
    <property type="match status" value="1"/>
</dbReference>
<evidence type="ECO:0000256" key="3">
    <source>
        <dbReference type="SAM" id="Phobius"/>
    </source>
</evidence>
<reference evidence="6" key="1">
    <citation type="submission" date="2021-02" db="EMBL/GenBank/DDBJ databases">
        <authorList>
            <person name="Nowell W R."/>
        </authorList>
    </citation>
    <scope>NUCLEOTIDE SEQUENCE</scope>
</reference>
<dbReference type="InterPro" id="IPR001875">
    <property type="entry name" value="DED_dom"/>
</dbReference>
<dbReference type="CDD" id="cd06548">
    <property type="entry name" value="GH18_chitinase"/>
    <property type="match status" value="1"/>
</dbReference>
<dbReference type="GO" id="GO:0004553">
    <property type="term" value="F:hydrolase activity, hydrolyzing O-glycosyl compounds"/>
    <property type="evidence" value="ECO:0007669"/>
    <property type="project" value="InterPro"/>
</dbReference>
<feature type="domain" description="DED" evidence="4">
    <location>
        <begin position="15"/>
        <end position="95"/>
    </location>
</feature>
<dbReference type="GO" id="GO:0005975">
    <property type="term" value="P:carbohydrate metabolic process"/>
    <property type="evidence" value="ECO:0007669"/>
    <property type="project" value="InterPro"/>
</dbReference>
<dbReference type="PROSITE" id="PS50168">
    <property type="entry name" value="DED"/>
    <property type="match status" value="1"/>
</dbReference>
<dbReference type="SUPFAM" id="SSF51445">
    <property type="entry name" value="(Trans)glycosidases"/>
    <property type="match status" value="1"/>
</dbReference>